<dbReference type="SUPFAM" id="SSF53756">
    <property type="entry name" value="UDP-Glycosyltransferase/glycogen phosphorylase"/>
    <property type="match status" value="1"/>
</dbReference>
<name>A0A4S4FKV8_9MICO</name>
<dbReference type="PANTHER" id="PTHR12526">
    <property type="entry name" value="GLYCOSYLTRANSFERASE"/>
    <property type="match status" value="1"/>
</dbReference>
<sequence>MVFLHSSIELYGSDRMLLNVIDTLPEGWTAEVWLPDDVPFLADGLPAELTARGVDWTVRALPVLRRRYLRPLPLIGMLSRAAALRGQLRRARPDMVYVATSALLLAAPVARLAGFQRTVLHAQEIWAGTEGRILAALARSVSDVVCISEPVRVSLSAPVRRRARVIANAVPDSAEPIVDRSEVDGPLRYVVASRWNAWKGHETLLNAWRAAGEPGHLTILGGPPPIGAAVDVPALVRDLGIGGSVTIGGEVASVRPYLDDVDVMIVPSDQPEPFGLVAIEAFCRSRPVIGSDGGGLADIVGDGETGWLYPLRDVSALAAVLSSVGRDDALERGRNAREAYLHRYAPSRYAAEFASVWAAGG</sequence>
<dbReference type="EMBL" id="SSSM01000004">
    <property type="protein sequence ID" value="THG30801.1"/>
    <property type="molecule type" value="Genomic_DNA"/>
</dbReference>
<dbReference type="Gene3D" id="3.40.50.2000">
    <property type="entry name" value="Glycogen Phosphorylase B"/>
    <property type="match status" value="2"/>
</dbReference>
<proteinExistence type="predicted"/>
<dbReference type="Pfam" id="PF13692">
    <property type="entry name" value="Glyco_trans_1_4"/>
    <property type="match status" value="1"/>
</dbReference>
<dbReference type="Proteomes" id="UP000309133">
    <property type="component" value="Unassembled WGS sequence"/>
</dbReference>
<gene>
    <name evidence="1" type="ORF">E6C64_09185</name>
</gene>
<keyword evidence="1" id="KW-0808">Transferase</keyword>
<dbReference type="CDD" id="cd03801">
    <property type="entry name" value="GT4_PimA-like"/>
    <property type="match status" value="1"/>
</dbReference>
<dbReference type="AlphaFoldDB" id="A0A4S4FKV8"/>
<evidence type="ECO:0000313" key="2">
    <source>
        <dbReference type="Proteomes" id="UP000309133"/>
    </source>
</evidence>
<reference evidence="1 2" key="1">
    <citation type="submission" date="2019-04" db="EMBL/GenBank/DDBJ databases">
        <authorList>
            <person name="Jiang L."/>
        </authorList>
    </citation>
    <scope>NUCLEOTIDE SEQUENCE [LARGE SCALE GENOMIC DNA]</scope>
    <source>
        <strain evidence="1 2">YIM 131853</strain>
    </source>
</reference>
<dbReference type="GO" id="GO:0016740">
    <property type="term" value="F:transferase activity"/>
    <property type="evidence" value="ECO:0007669"/>
    <property type="project" value="UniProtKB-KW"/>
</dbReference>
<evidence type="ECO:0000313" key="1">
    <source>
        <dbReference type="EMBL" id="THG30801.1"/>
    </source>
</evidence>
<keyword evidence="2" id="KW-1185">Reference proteome</keyword>
<comment type="caution">
    <text evidence="1">The sequence shown here is derived from an EMBL/GenBank/DDBJ whole genome shotgun (WGS) entry which is preliminary data.</text>
</comment>
<protein>
    <submittedName>
        <fullName evidence="1">Glycosyltransferase family 4 protein</fullName>
    </submittedName>
</protein>
<dbReference type="PANTHER" id="PTHR12526:SF630">
    <property type="entry name" value="GLYCOSYLTRANSFERASE"/>
    <property type="match status" value="1"/>
</dbReference>
<accession>A0A4S4FKV8</accession>
<organism evidence="1 2">
    <name type="scientific">Naasia lichenicola</name>
    <dbReference type="NCBI Taxonomy" id="2565933"/>
    <lineage>
        <taxon>Bacteria</taxon>
        <taxon>Bacillati</taxon>
        <taxon>Actinomycetota</taxon>
        <taxon>Actinomycetes</taxon>
        <taxon>Micrococcales</taxon>
        <taxon>Microbacteriaceae</taxon>
        <taxon>Naasia</taxon>
    </lineage>
</organism>
<dbReference type="RefSeq" id="WP_136427214.1">
    <property type="nucleotide sequence ID" value="NZ_SSSM01000004.1"/>
</dbReference>
<dbReference type="OrthoDB" id="8878585at2"/>